<dbReference type="Proteomes" id="UP000317982">
    <property type="component" value="Unassembled WGS sequence"/>
</dbReference>
<comment type="caution">
    <text evidence="2">The sequence shown here is derived from an EMBL/GenBank/DDBJ whole genome shotgun (WGS) entry which is preliminary data.</text>
</comment>
<evidence type="ECO:0000313" key="3">
    <source>
        <dbReference type="Proteomes" id="UP000317982"/>
    </source>
</evidence>
<dbReference type="AlphaFoldDB" id="A0A545B2Q2"/>
<evidence type="ECO:0000313" key="2">
    <source>
        <dbReference type="EMBL" id="TQS47135.1"/>
    </source>
</evidence>
<dbReference type="InterPro" id="IPR039569">
    <property type="entry name" value="FAS1-like_DH_region"/>
</dbReference>
<dbReference type="SUPFAM" id="SSF54637">
    <property type="entry name" value="Thioesterase/thiol ester dehydrase-isomerase"/>
    <property type="match status" value="1"/>
</dbReference>
<dbReference type="Pfam" id="PF13452">
    <property type="entry name" value="FAS1_DH_region"/>
    <property type="match status" value="1"/>
</dbReference>
<keyword evidence="3" id="KW-1185">Reference proteome</keyword>
<dbReference type="OrthoDB" id="3688340at2"/>
<gene>
    <name evidence="2" type="ORF">FL583_01510</name>
</gene>
<protein>
    <submittedName>
        <fullName evidence="2">MaoC family dehydratase</fullName>
    </submittedName>
</protein>
<accession>A0A545B2Q2</accession>
<evidence type="ECO:0000259" key="1">
    <source>
        <dbReference type="Pfam" id="PF13452"/>
    </source>
</evidence>
<dbReference type="InterPro" id="IPR029069">
    <property type="entry name" value="HotDog_dom_sf"/>
</dbReference>
<reference evidence="2 3" key="1">
    <citation type="submission" date="2019-07" db="EMBL/GenBank/DDBJ databases">
        <title>Cryptosporangium phraense sp. nov., isolated from plant litter.</title>
        <authorList>
            <person name="Suriyachadkun C."/>
        </authorList>
    </citation>
    <scope>NUCLEOTIDE SEQUENCE [LARGE SCALE GENOMIC DNA]</scope>
    <source>
        <strain evidence="2 3">A-T 5661</strain>
    </source>
</reference>
<dbReference type="Gene3D" id="3.10.129.10">
    <property type="entry name" value="Hotdog Thioesterase"/>
    <property type="match status" value="1"/>
</dbReference>
<organism evidence="2 3">
    <name type="scientific">Cryptosporangium phraense</name>
    <dbReference type="NCBI Taxonomy" id="2593070"/>
    <lineage>
        <taxon>Bacteria</taxon>
        <taxon>Bacillati</taxon>
        <taxon>Actinomycetota</taxon>
        <taxon>Actinomycetes</taxon>
        <taxon>Cryptosporangiales</taxon>
        <taxon>Cryptosporangiaceae</taxon>
        <taxon>Cryptosporangium</taxon>
    </lineage>
</organism>
<proteinExistence type="predicted"/>
<sequence length="154" mass="16993">MRGALGNLLSRRISYPVSESDIRRWALAVYWPQKPPQAFLDAAAAPEDFNPFAWASAAAETPGRTEGDANSADRTEVMAGVPGPGLQFQLNGGLETEYGAPIRPGDVITSENRLDSYSEREGKLGLMLFTVTEDTWTNQDRAVVKRSRMTLIRY</sequence>
<dbReference type="InParanoid" id="A0A545B2Q2"/>
<dbReference type="EMBL" id="VIRS01000001">
    <property type="protein sequence ID" value="TQS47135.1"/>
    <property type="molecule type" value="Genomic_DNA"/>
</dbReference>
<name>A0A545B2Q2_9ACTN</name>
<feature type="domain" description="FAS1-like dehydratase" evidence="1">
    <location>
        <begin position="12"/>
        <end position="145"/>
    </location>
</feature>